<keyword evidence="3 5" id="KW-1133">Transmembrane helix</keyword>
<reference evidence="8" key="1">
    <citation type="journal article" date="2019" name="Int. J. Syst. Evol. Microbiol.">
        <title>The Global Catalogue of Microorganisms (GCM) 10K type strain sequencing project: providing services to taxonomists for standard genome sequencing and annotation.</title>
        <authorList>
            <consortium name="The Broad Institute Genomics Platform"/>
            <consortium name="The Broad Institute Genome Sequencing Center for Infectious Disease"/>
            <person name="Wu L."/>
            <person name="Ma J."/>
        </authorList>
    </citation>
    <scope>NUCLEOTIDE SEQUENCE [LARGE SCALE GENOMIC DNA]</scope>
    <source>
        <strain evidence="8">KCTC 62102</strain>
    </source>
</reference>
<evidence type="ECO:0000256" key="5">
    <source>
        <dbReference type="SAM" id="Phobius"/>
    </source>
</evidence>
<feature type="transmembrane region" description="Helical" evidence="5">
    <location>
        <begin position="54"/>
        <end position="70"/>
    </location>
</feature>
<sequence length="587" mass="63150">MRIPLFLTLLPFIPWMRRTNRSMIAADVFAGLTGAAVLLPQAIAFSEIAGLPPQYGIYSAFVIPIVAALYGSSWHLVSGPTTAISIVIFATLSTAYTPGSSDYVAAAFTITLLVGVFQLALGFARLGQLMNFVSHSVLLGFTSGAAILIIISQIKVLIGPSAPDVTLESIWLAHDFRTVVSRINPYIVGIAGLTLATAALVKYLAPKWPNYLIGMIIGSVAAWLVDAGEHGVTFVEPIASALPNFQLPNLSMSAVQSLSQGAFAISLIGILEAVSISRALAARSGQRIDSKQEIIGQGLSNLVGSMFSSYAGSGSFTRSGLNYEAGAKTPLSAILSSIFLLVIVYSMISFVSYLPVAAIAGLIILIAFRLLDFGQIRHIVATSIAEALILGFTVVAVLVVNLELAIFGGIILSLGIFLRRTMQVDVPIWAPNQNNHHRSFVSSERPGVQECPQAVFARMQGPLYFGAMEGLKDIFRRIEETRPGQKHLVLGIDGSIGMDFSGAEFLAEEAQRRQVRGGGLYLIVKYPRLREQVVRYGLSRELGSGHIFRRKSEAIPRLISQLDPNICAGCKARIFLECPTCPPRKSL</sequence>
<dbReference type="Gene3D" id="3.30.750.24">
    <property type="entry name" value="STAS domain"/>
    <property type="match status" value="1"/>
</dbReference>
<feature type="transmembrane region" description="Helical" evidence="5">
    <location>
        <begin position="183"/>
        <end position="201"/>
    </location>
</feature>
<dbReference type="PANTHER" id="PTHR11814">
    <property type="entry name" value="SULFATE TRANSPORTER"/>
    <property type="match status" value="1"/>
</dbReference>
<dbReference type="InterPro" id="IPR011547">
    <property type="entry name" value="SLC26A/SulP_dom"/>
</dbReference>
<evidence type="ECO:0000256" key="1">
    <source>
        <dbReference type="ARBA" id="ARBA00004141"/>
    </source>
</evidence>
<gene>
    <name evidence="7" type="ORF">ACFOD6_09470</name>
</gene>
<feature type="transmembrane region" description="Helical" evidence="5">
    <location>
        <begin position="338"/>
        <end position="368"/>
    </location>
</feature>
<proteinExistence type="predicted"/>
<dbReference type="EMBL" id="JBHRSM010000016">
    <property type="protein sequence ID" value="MFC3086274.1"/>
    <property type="molecule type" value="Genomic_DNA"/>
</dbReference>
<evidence type="ECO:0000313" key="7">
    <source>
        <dbReference type="EMBL" id="MFC3086274.1"/>
    </source>
</evidence>
<keyword evidence="8" id="KW-1185">Reference proteome</keyword>
<feature type="transmembrane region" description="Helical" evidence="5">
    <location>
        <begin position="77"/>
        <end position="97"/>
    </location>
</feature>
<keyword evidence="2 5" id="KW-0812">Transmembrane</keyword>
<evidence type="ECO:0000256" key="4">
    <source>
        <dbReference type="ARBA" id="ARBA00023136"/>
    </source>
</evidence>
<feature type="transmembrane region" description="Helical" evidence="5">
    <location>
        <begin position="103"/>
        <end position="124"/>
    </location>
</feature>
<dbReference type="Proteomes" id="UP001595445">
    <property type="component" value="Unassembled WGS sequence"/>
</dbReference>
<evidence type="ECO:0000256" key="2">
    <source>
        <dbReference type="ARBA" id="ARBA00022692"/>
    </source>
</evidence>
<dbReference type="InterPro" id="IPR001902">
    <property type="entry name" value="SLC26A/SulP_fam"/>
</dbReference>
<name>A0ABV7DVK5_9RHOB</name>
<evidence type="ECO:0000259" key="6">
    <source>
        <dbReference type="PROSITE" id="PS50801"/>
    </source>
</evidence>
<comment type="caution">
    <text evidence="7">The sequence shown here is derived from an EMBL/GenBank/DDBJ whole genome shotgun (WGS) entry which is preliminary data.</text>
</comment>
<accession>A0ABV7DVK5</accession>
<dbReference type="CDD" id="cd07042">
    <property type="entry name" value="STAS_SulP_like_sulfate_transporter"/>
    <property type="match status" value="1"/>
</dbReference>
<feature type="transmembrane region" description="Helical" evidence="5">
    <location>
        <begin position="136"/>
        <end position="158"/>
    </location>
</feature>
<feature type="domain" description="STAS" evidence="6">
    <location>
        <begin position="444"/>
        <end position="558"/>
    </location>
</feature>
<feature type="transmembrane region" description="Helical" evidence="5">
    <location>
        <begin position="261"/>
        <end position="281"/>
    </location>
</feature>
<organism evidence="7 8">
    <name type="scientific">Tabrizicola soli</name>
    <dbReference type="NCBI Taxonomy" id="2185115"/>
    <lineage>
        <taxon>Bacteria</taxon>
        <taxon>Pseudomonadati</taxon>
        <taxon>Pseudomonadota</taxon>
        <taxon>Alphaproteobacteria</taxon>
        <taxon>Rhodobacterales</taxon>
        <taxon>Paracoccaceae</taxon>
        <taxon>Tabrizicola</taxon>
    </lineage>
</organism>
<keyword evidence="4 5" id="KW-0472">Membrane</keyword>
<feature type="transmembrane region" description="Helical" evidence="5">
    <location>
        <begin position="208"/>
        <end position="225"/>
    </location>
</feature>
<dbReference type="RefSeq" id="WP_197646796.1">
    <property type="nucleotide sequence ID" value="NZ_JAEACP010000020.1"/>
</dbReference>
<dbReference type="Pfam" id="PF01740">
    <property type="entry name" value="STAS"/>
    <property type="match status" value="1"/>
</dbReference>
<evidence type="ECO:0000256" key="3">
    <source>
        <dbReference type="ARBA" id="ARBA00022989"/>
    </source>
</evidence>
<evidence type="ECO:0000313" key="8">
    <source>
        <dbReference type="Proteomes" id="UP001595445"/>
    </source>
</evidence>
<dbReference type="SUPFAM" id="SSF52091">
    <property type="entry name" value="SpoIIaa-like"/>
    <property type="match status" value="1"/>
</dbReference>
<dbReference type="InterPro" id="IPR036513">
    <property type="entry name" value="STAS_dom_sf"/>
</dbReference>
<dbReference type="InterPro" id="IPR002645">
    <property type="entry name" value="STAS_dom"/>
</dbReference>
<dbReference type="Pfam" id="PF00916">
    <property type="entry name" value="Sulfate_transp"/>
    <property type="match status" value="1"/>
</dbReference>
<protein>
    <submittedName>
        <fullName evidence="7">SulP family inorganic anion transporter</fullName>
    </submittedName>
</protein>
<feature type="transmembrane region" description="Helical" evidence="5">
    <location>
        <begin position="388"/>
        <end position="418"/>
    </location>
</feature>
<comment type="subcellular location">
    <subcellularLocation>
        <location evidence="1">Membrane</location>
        <topology evidence="1">Multi-pass membrane protein</topology>
    </subcellularLocation>
</comment>
<dbReference type="PROSITE" id="PS50801">
    <property type="entry name" value="STAS"/>
    <property type="match status" value="1"/>
</dbReference>